<gene>
    <name evidence="3" type="primary">20207883</name>
    <name evidence="2" type="ORF">HELRODRAFT_180891</name>
</gene>
<sequence>MKKPNNQSNSFNNTGKLNVNSKIRNISKIAKYISTTTTAASSSPRKTTTSTKIDNKVGNKEGFSEHLGKVESSRRNVVEVRNIVERKRVKIVRKPDDNFNGVKHRGRDNVERVSNEENIKMRSRVGQVETRSPYIGQVKRLCPCVLDLYGEVYDVDDDVL</sequence>
<reference evidence="2 4" key="2">
    <citation type="journal article" date="2013" name="Nature">
        <title>Insights into bilaterian evolution from three spiralian genomes.</title>
        <authorList>
            <person name="Simakov O."/>
            <person name="Marletaz F."/>
            <person name="Cho S.J."/>
            <person name="Edsinger-Gonzales E."/>
            <person name="Havlak P."/>
            <person name="Hellsten U."/>
            <person name="Kuo D.H."/>
            <person name="Larsson T."/>
            <person name="Lv J."/>
            <person name="Arendt D."/>
            <person name="Savage R."/>
            <person name="Osoegawa K."/>
            <person name="de Jong P."/>
            <person name="Grimwood J."/>
            <person name="Chapman J.A."/>
            <person name="Shapiro H."/>
            <person name="Aerts A."/>
            <person name="Otillar R.P."/>
            <person name="Terry A.Y."/>
            <person name="Boore J.L."/>
            <person name="Grigoriev I.V."/>
            <person name="Lindberg D.R."/>
            <person name="Seaver E.C."/>
            <person name="Weisblat D.A."/>
            <person name="Putnam N.H."/>
            <person name="Rokhsar D.S."/>
        </authorList>
    </citation>
    <scope>NUCLEOTIDE SEQUENCE</scope>
</reference>
<dbReference type="RefSeq" id="XP_009028420.1">
    <property type="nucleotide sequence ID" value="XM_009030172.1"/>
</dbReference>
<name>T1FGD4_HELRO</name>
<protein>
    <submittedName>
        <fullName evidence="2 3">Uncharacterized protein</fullName>
    </submittedName>
</protein>
<reference evidence="4" key="1">
    <citation type="submission" date="2012-12" db="EMBL/GenBank/DDBJ databases">
        <authorList>
            <person name="Hellsten U."/>
            <person name="Grimwood J."/>
            <person name="Chapman J.A."/>
            <person name="Shapiro H."/>
            <person name="Aerts A."/>
            <person name="Otillar R.P."/>
            <person name="Terry A.Y."/>
            <person name="Boore J.L."/>
            <person name="Simakov O."/>
            <person name="Marletaz F."/>
            <person name="Cho S.-J."/>
            <person name="Edsinger-Gonzales E."/>
            <person name="Havlak P."/>
            <person name="Kuo D.-H."/>
            <person name="Larsson T."/>
            <person name="Lv J."/>
            <person name="Arendt D."/>
            <person name="Savage R."/>
            <person name="Osoegawa K."/>
            <person name="de Jong P."/>
            <person name="Lindberg D.R."/>
            <person name="Seaver E.C."/>
            <person name="Weisblat D.A."/>
            <person name="Putnam N.H."/>
            <person name="Grigoriev I.V."/>
            <person name="Rokhsar D.S."/>
        </authorList>
    </citation>
    <scope>NUCLEOTIDE SEQUENCE</scope>
</reference>
<dbReference type="InParanoid" id="T1FGD4"/>
<evidence type="ECO:0000313" key="3">
    <source>
        <dbReference type="EnsemblMetazoa" id="HelroP180891"/>
    </source>
</evidence>
<feature type="compositionally biased region" description="Low complexity" evidence="1">
    <location>
        <begin position="35"/>
        <end position="52"/>
    </location>
</feature>
<evidence type="ECO:0000313" key="4">
    <source>
        <dbReference type="Proteomes" id="UP000015101"/>
    </source>
</evidence>
<dbReference type="HOGENOM" id="CLU_1654043_0_0_1"/>
<proteinExistence type="predicted"/>
<accession>T1FGD4</accession>
<dbReference type="CTD" id="20207883"/>
<dbReference type="KEGG" id="hro:HELRODRAFT_180891"/>
<evidence type="ECO:0000313" key="2">
    <source>
        <dbReference type="EMBL" id="ESN93572.1"/>
    </source>
</evidence>
<dbReference type="GeneID" id="20207883"/>
<dbReference type="AlphaFoldDB" id="T1FGD4"/>
<dbReference type="EnsemblMetazoa" id="HelroT180891">
    <property type="protein sequence ID" value="HelroP180891"/>
    <property type="gene ID" value="HelroG180891"/>
</dbReference>
<dbReference type="EMBL" id="KB097605">
    <property type="protein sequence ID" value="ESN93572.1"/>
    <property type="molecule type" value="Genomic_DNA"/>
</dbReference>
<reference evidence="3" key="3">
    <citation type="submission" date="2015-06" db="UniProtKB">
        <authorList>
            <consortium name="EnsemblMetazoa"/>
        </authorList>
    </citation>
    <scope>IDENTIFICATION</scope>
</reference>
<evidence type="ECO:0000256" key="1">
    <source>
        <dbReference type="SAM" id="MobiDB-lite"/>
    </source>
</evidence>
<organism evidence="3 4">
    <name type="scientific">Helobdella robusta</name>
    <name type="common">Californian leech</name>
    <dbReference type="NCBI Taxonomy" id="6412"/>
    <lineage>
        <taxon>Eukaryota</taxon>
        <taxon>Metazoa</taxon>
        <taxon>Spiralia</taxon>
        <taxon>Lophotrochozoa</taxon>
        <taxon>Annelida</taxon>
        <taxon>Clitellata</taxon>
        <taxon>Hirudinea</taxon>
        <taxon>Rhynchobdellida</taxon>
        <taxon>Glossiphoniidae</taxon>
        <taxon>Helobdella</taxon>
    </lineage>
</organism>
<dbReference type="Proteomes" id="UP000015101">
    <property type="component" value="Unassembled WGS sequence"/>
</dbReference>
<feature type="region of interest" description="Disordered" evidence="1">
    <location>
        <begin position="35"/>
        <end position="60"/>
    </location>
</feature>
<dbReference type="EMBL" id="AMQM01007398">
    <property type="status" value="NOT_ANNOTATED_CDS"/>
    <property type="molecule type" value="Genomic_DNA"/>
</dbReference>
<keyword evidence="4" id="KW-1185">Reference proteome</keyword>